<evidence type="ECO:0000256" key="18">
    <source>
        <dbReference type="RuleBase" id="RU003403"/>
    </source>
</evidence>
<dbReference type="InterPro" id="IPR050175">
    <property type="entry name" value="Complex_I_Subunit_2"/>
</dbReference>
<comment type="subcellular location">
    <subcellularLocation>
        <location evidence="2 18">Mitochondrion inner membrane</location>
        <topology evidence="2 18">Multi-pass membrane protein</topology>
    </subcellularLocation>
</comment>
<feature type="transmembrane region" description="Helical" evidence="18">
    <location>
        <begin position="247"/>
        <end position="266"/>
    </location>
</feature>
<keyword evidence="6" id="KW-0813">Transport</keyword>
<feature type="transmembrane region" description="Helical" evidence="18">
    <location>
        <begin position="328"/>
        <end position="346"/>
    </location>
</feature>
<comment type="similarity">
    <text evidence="3 18">Belongs to the complex I subunit 2 family.</text>
</comment>
<evidence type="ECO:0000313" key="20">
    <source>
        <dbReference type="EMBL" id="UXW64316.1"/>
    </source>
</evidence>
<evidence type="ECO:0000256" key="4">
    <source>
        <dbReference type="ARBA" id="ARBA00012944"/>
    </source>
</evidence>
<evidence type="ECO:0000256" key="12">
    <source>
        <dbReference type="ARBA" id="ARBA00022989"/>
    </source>
</evidence>
<comment type="function">
    <text evidence="18">Core subunit of the mitochondrial membrane respiratory chain NADH dehydrogenase (Complex I) which catalyzes electron transfer from NADH through the respiratory chain, using ubiquinone as an electron acceptor. Essential for the catalytic activity and assembly of complex I.</text>
</comment>
<proteinExistence type="inferred from homology"/>
<keyword evidence="16 18" id="KW-0472">Membrane</keyword>
<evidence type="ECO:0000256" key="8">
    <source>
        <dbReference type="ARBA" id="ARBA00022692"/>
    </source>
</evidence>
<dbReference type="PANTHER" id="PTHR46552">
    <property type="entry name" value="NADH-UBIQUINONE OXIDOREDUCTASE CHAIN 2"/>
    <property type="match status" value="1"/>
</dbReference>
<feature type="transmembrane region" description="Helical" evidence="18">
    <location>
        <begin position="286"/>
        <end position="308"/>
    </location>
</feature>
<dbReference type="EC" id="7.1.1.2" evidence="4 18"/>
<keyword evidence="15 18" id="KW-0496">Mitochondrion</keyword>
<evidence type="ECO:0000256" key="11">
    <source>
        <dbReference type="ARBA" id="ARBA00022982"/>
    </source>
</evidence>
<keyword evidence="13 18" id="KW-0520">NAD</keyword>
<comment type="catalytic activity">
    <reaction evidence="17 18">
        <text>a ubiquinone + NADH + 5 H(+)(in) = a ubiquinol + NAD(+) + 4 H(+)(out)</text>
        <dbReference type="Rhea" id="RHEA:29091"/>
        <dbReference type="Rhea" id="RHEA-COMP:9565"/>
        <dbReference type="Rhea" id="RHEA-COMP:9566"/>
        <dbReference type="ChEBI" id="CHEBI:15378"/>
        <dbReference type="ChEBI" id="CHEBI:16389"/>
        <dbReference type="ChEBI" id="CHEBI:17976"/>
        <dbReference type="ChEBI" id="CHEBI:57540"/>
        <dbReference type="ChEBI" id="CHEBI:57945"/>
        <dbReference type="EC" id="7.1.1.2"/>
    </reaction>
</comment>
<feature type="transmembrane region" description="Helical" evidence="18">
    <location>
        <begin position="158"/>
        <end position="175"/>
    </location>
</feature>
<feature type="transmembrane region" description="Helical" evidence="18">
    <location>
        <begin position="207"/>
        <end position="227"/>
    </location>
</feature>
<evidence type="ECO:0000256" key="14">
    <source>
        <dbReference type="ARBA" id="ARBA00023075"/>
    </source>
</evidence>
<dbReference type="Pfam" id="PF00361">
    <property type="entry name" value="Proton_antipo_M"/>
    <property type="match status" value="1"/>
</dbReference>
<organism evidence="20">
    <name type="scientific">Pseudoclavellaria amerinae</name>
    <dbReference type="NCBI Taxonomy" id="2798532"/>
    <lineage>
        <taxon>Eukaryota</taxon>
        <taxon>Metazoa</taxon>
        <taxon>Ecdysozoa</taxon>
        <taxon>Arthropoda</taxon>
        <taxon>Hexapoda</taxon>
        <taxon>Insecta</taxon>
        <taxon>Pterygota</taxon>
        <taxon>Neoptera</taxon>
        <taxon>Endopterygota</taxon>
        <taxon>Hymenoptera</taxon>
        <taxon>Tenthredinoidea</taxon>
        <taxon>Cimbicidae</taxon>
        <taxon>Pseudoclavellaria</taxon>
    </lineage>
</organism>
<keyword evidence="14 18" id="KW-0830">Ubiquinone</keyword>
<evidence type="ECO:0000256" key="10">
    <source>
        <dbReference type="ARBA" id="ARBA00022967"/>
    </source>
</evidence>
<dbReference type="GO" id="GO:0005743">
    <property type="term" value="C:mitochondrial inner membrane"/>
    <property type="evidence" value="ECO:0007669"/>
    <property type="project" value="UniProtKB-SubCell"/>
</dbReference>
<evidence type="ECO:0000256" key="15">
    <source>
        <dbReference type="ARBA" id="ARBA00023128"/>
    </source>
</evidence>
<dbReference type="EMBL" id="OL549456">
    <property type="protein sequence ID" value="UXW64316.1"/>
    <property type="molecule type" value="Genomic_DNA"/>
</dbReference>
<dbReference type="RefSeq" id="YP_010528162.1">
    <property type="nucleotide sequence ID" value="NC_067749.1"/>
</dbReference>
<evidence type="ECO:0000256" key="6">
    <source>
        <dbReference type="ARBA" id="ARBA00022448"/>
    </source>
</evidence>
<evidence type="ECO:0000256" key="1">
    <source>
        <dbReference type="ARBA" id="ARBA00003257"/>
    </source>
</evidence>
<name>A0A977TJA1_9HYME</name>
<evidence type="ECO:0000256" key="2">
    <source>
        <dbReference type="ARBA" id="ARBA00004448"/>
    </source>
</evidence>
<keyword evidence="7 18" id="KW-0679">Respiratory chain</keyword>
<keyword evidence="12 18" id="KW-1133">Transmembrane helix</keyword>
<dbReference type="PANTHER" id="PTHR46552:SF1">
    <property type="entry name" value="NADH-UBIQUINONE OXIDOREDUCTASE CHAIN 2"/>
    <property type="match status" value="1"/>
</dbReference>
<keyword evidence="11 18" id="KW-0249">Electron transport</keyword>
<dbReference type="GeneID" id="76331665"/>
<dbReference type="InterPro" id="IPR003917">
    <property type="entry name" value="NADH_UbQ_OxRdtase_chain2"/>
</dbReference>
<evidence type="ECO:0000256" key="3">
    <source>
        <dbReference type="ARBA" id="ARBA00007012"/>
    </source>
</evidence>
<sequence>MVYKILMNKSQIKQPKLNFMLMIMLIISTMITINSTSWISAWMGMEMNLMSFIPMMLTKNKIFKSSNSMMSYFMIQSSSSSILLLMIMMNKLEMNFFKINMLILFLQLSLLMKLGAAPFHWWTPKIINYLNWKNCFILLTWQKLAPFMMISMTKMSNLIYYSIITSSIIGAILGINQTSLKLMILYSSINHISWMMMSMMINMLMFMFYFIIYTISIMIICMMLNNLNLNFLNQLLKNNSLNMFNKINVMMMFLSMAGIPPMIGFLPKFKILMLMMNNKLMMESMIFILFSLITFLFYMYPLMSMMLFNKMNSKWNMMKFNLLKNNMLMILTNLTMSLMMIMPLLYL</sequence>
<evidence type="ECO:0000256" key="13">
    <source>
        <dbReference type="ARBA" id="ARBA00023027"/>
    </source>
</evidence>
<dbReference type="GO" id="GO:0008137">
    <property type="term" value="F:NADH dehydrogenase (ubiquinone) activity"/>
    <property type="evidence" value="ECO:0007669"/>
    <property type="project" value="UniProtKB-EC"/>
</dbReference>
<protein>
    <recommendedName>
        <fullName evidence="5 18">NADH-ubiquinone oxidoreductase chain 2</fullName>
        <ecNumber evidence="4 18">7.1.1.2</ecNumber>
    </recommendedName>
</protein>
<evidence type="ECO:0000256" key="5">
    <source>
        <dbReference type="ARBA" id="ARBA00021008"/>
    </source>
</evidence>
<dbReference type="CTD" id="4536"/>
<keyword evidence="10 18" id="KW-1278">Translocase</keyword>
<dbReference type="AlphaFoldDB" id="A0A977TJA1"/>
<evidence type="ECO:0000256" key="7">
    <source>
        <dbReference type="ARBA" id="ARBA00022660"/>
    </source>
</evidence>
<accession>A0A977TJA1</accession>
<dbReference type="InterPro" id="IPR001750">
    <property type="entry name" value="ND/Mrp_TM"/>
</dbReference>
<keyword evidence="8 18" id="KW-0812">Transmembrane</keyword>
<geneLocation type="mitochondrion" evidence="20"/>
<evidence type="ECO:0000259" key="19">
    <source>
        <dbReference type="Pfam" id="PF00361"/>
    </source>
</evidence>
<evidence type="ECO:0000256" key="16">
    <source>
        <dbReference type="ARBA" id="ARBA00023136"/>
    </source>
</evidence>
<evidence type="ECO:0000256" key="17">
    <source>
        <dbReference type="ARBA" id="ARBA00049551"/>
    </source>
</evidence>
<dbReference type="PRINTS" id="PR01436">
    <property type="entry name" value="NADHDHGNASE2"/>
</dbReference>
<keyword evidence="9 18" id="KW-0999">Mitochondrion inner membrane</keyword>
<comment type="function">
    <text evidence="1">Core subunit of the mitochondrial membrane respiratory chain NADH dehydrogenase (Complex I) that is believed to belong to the minimal assembly required for catalysis. Complex I functions in the transfer of electrons from NADH to the respiratory chain. The immediate electron acceptor for the enzyme is believed to be ubiquinone.</text>
</comment>
<feature type="domain" description="NADH:quinone oxidoreductase/Mrp antiporter transmembrane" evidence="19">
    <location>
        <begin position="35"/>
        <end position="294"/>
    </location>
</feature>
<evidence type="ECO:0000256" key="9">
    <source>
        <dbReference type="ARBA" id="ARBA00022792"/>
    </source>
</evidence>
<reference evidence="20" key="1">
    <citation type="submission" date="2021-11" db="EMBL/GenBank/DDBJ databases">
        <title>The mitochondrial genome of Pseudoclavellaria amerinae.</title>
        <authorList>
            <person name="Niu G."/>
        </authorList>
    </citation>
    <scope>NUCLEOTIDE SEQUENCE</scope>
    <source>
        <strain evidence="20">CSCS-Hym-MC0330</strain>
    </source>
</reference>
<gene>
    <name evidence="20" type="primary">ND2</name>
</gene>
<dbReference type="GO" id="GO:0006120">
    <property type="term" value="P:mitochondrial electron transport, NADH to ubiquinone"/>
    <property type="evidence" value="ECO:0007669"/>
    <property type="project" value="InterPro"/>
</dbReference>